<dbReference type="NCBIfam" id="TIGR00231">
    <property type="entry name" value="small_GTP"/>
    <property type="match status" value="1"/>
</dbReference>
<dbReference type="SUPFAM" id="SSF52540">
    <property type="entry name" value="P-loop containing nucleoside triphosphate hydrolases"/>
    <property type="match status" value="1"/>
</dbReference>
<evidence type="ECO:0000313" key="8">
    <source>
        <dbReference type="EMBL" id="MCJ2541398.1"/>
    </source>
</evidence>
<proteinExistence type="predicted"/>
<gene>
    <name evidence="8" type="ORF">JX360_00510</name>
</gene>
<dbReference type="Gene3D" id="3.40.50.300">
    <property type="entry name" value="P-loop containing nucleotide triphosphate hydrolases"/>
    <property type="match status" value="1"/>
</dbReference>
<feature type="domain" description="G" evidence="7">
    <location>
        <begin position="58"/>
        <end position="200"/>
    </location>
</feature>
<reference evidence="8" key="1">
    <citation type="submission" date="2021-02" db="EMBL/GenBank/DDBJ databases">
        <title>The CRISPR/cas machinery reduction and long-range gene transfer in the hot spring cyanobacterium Synechococcus.</title>
        <authorList>
            <person name="Dvorak P."/>
            <person name="Jahodarova E."/>
            <person name="Hasler P."/>
            <person name="Poulickova A."/>
        </authorList>
    </citation>
    <scope>NUCLEOTIDE SEQUENCE</scope>
    <source>
        <strain evidence="8">Rupite</strain>
    </source>
</reference>
<dbReference type="RefSeq" id="WP_244348398.1">
    <property type="nucleotide sequence ID" value="NZ_JAFIRA010000001.1"/>
</dbReference>
<protein>
    <submittedName>
        <fullName evidence="8">DUF697 domain-containing protein</fullName>
    </submittedName>
</protein>
<evidence type="ECO:0000313" key="9">
    <source>
        <dbReference type="Proteomes" id="UP000830835"/>
    </source>
</evidence>
<sequence>MARRNTLQDDLNYQQAKRSLRQWVAQLDLQPQEAVGMEAELQSLQTLLDKLETEVIHIAAFGLVGRGKSSLLNALLGESVFETGPTHGVTRSQQAAAWKVSWETRPKTQAEPVTVQGSYLPPASVQSVQVTRWQGSRLELIDTPGLDEVDGETRAQLAQAVAQRADLILFVICGDLTRVEFEALAALREAGKPMLLVFNKIDQYPEADRQAIYDKIRNERVRQILSPDEIVMVAASPRVPRLVQRPDGSFGAQLEVGSPQVDALRLKILEVLHREGRSLLALNALLFADRLNQQVIERKLASRSEQAQDLIGSAARTKALAVALNPITLLDSLGGLAIDVALILRLSRLYGLPMSTQGATQLLQKIILSMLSLGAGEWVALLGLGSLKTLLGGAVPFSGGFSLGAYTSVALTQAVLAGFSCYAIGESTRHYLTQGASWGPEGPKAAIAQILADLDEASITARIREEIREKMGSALT</sequence>
<keyword evidence="6" id="KW-0472">Membrane</keyword>
<dbReference type="InterPro" id="IPR006073">
    <property type="entry name" value="GTP-bd"/>
</dbReference>
<dbReference type="Pfam" id="PF01926">
    <property type="entry name" value="MMR_HSR1"/>
    <property type="match status" value="1"/>
</dbReference>
<evidence type="ECO:0000256" key="6">
    <source>
        <dbReference type="ARBA" id="ARBA00023136"/>
    </source>
</evidence>
<keyword evidence="2" id="KW-0812">Transmembrane</keyword>
<keyword evidence="9" id="KW-1185">Reference proteome</keyword>
<evidence type="ECO:0000256" key="1">
    <source>
        <dbReference type="ARBA" id="ARBA00004141"/>
    </source>
</evidence>
<keyword evidence="5" id="KW-0342">GTP-binding</keyword>
<comment type="subcellular location">
    <subcellularLocation>
        <location evidence="1">Membrane</location>
        <topology evidence="1">Multi-pass membrane protein</topology>
    </subcellularLocation>
</comment>
<dbReference type="InterPro" id="IPR027417">
    <property type="entry name" value="P-loop_NTPase"/>
</dbReference>
<dbReference type="PANTHER" id="PTHR42714">
    <property type="entry name" value="TRNA MODIFICATION GTPASE GTPBP3"/>
    <property type="match status" value="1"/>
</dbReference>
<comment type="caution">
    <text evidence="8">The sequence shown here is derived from an EMBL/GenBank/DDBJ whole genome shotgun (WGS) entry which is preliminary data.</text>
</comment>
<dbReference type="InterPro" id="IPR021147">
    <property type="entry name" value="DUF697"/>
</dbReference>
<evidence type="ECO:0000259" key="7">
    <source>
        <dbReference type="Pfam" id="PF01926"/>
    </source>
</evidence>
<keyword evidence="3" id="KW-0547">Nucleotide-binding</keyword>
<keyword evidence="4" id="KW-1133">Transmembrane helix</keyword>
<dbReference type="EMBL" id="JAFIRA010000001">
    <property type="protein sequence ID" value="MCJ2541398.1"/>
    <property type="molecule type" value="Genomic_DNA"/>
</dbReference>
<evidence type="ECO:0000256" key="4">
    <source>
        <dbReference type="ARBA" id="ARBA00022989"/>
    </source>
</evidence>
<dbReference type="Proteomes" id="UP000830835">
    <property type="component" value="Unassembled WGS sequence"/>
</dbReference>
<accession>A0ABT0C6I2</accession>
<name>A0ABT0C6I2_THEVL</name>
<dbReference type="Pfam" id="PF05128">
    <property type="entry name" value="DUF697"/>
    <property type="match status" value="1"/>
</dbReference>
<evidence type="ECO:0000256" key="2">
    <source>
        <dbReference type="ARBA" id="ARBA00022692"/>
    </source>
</evidence>
<evidence type="ECO:0000256" key="5">
    <source>
        <dbReference type="ARBA" id="ARBA00023134"/>
    </source>
</evidence>
<dbReference type="InterPro" id="IPR005225">
    <property type="entry name" value="Small_GTP-bd"/>
</dbReference>
<dbReference type="PANTHER" id="PTHR42714:SF6">
    <property type="entry name" value="TRANSLATION INITIATION FACTOR IF-2"/>
    <property type="match status" value="1"/>
</dbReference>
<organism evidence="8 9">
    <name type="scientific">Thermostichus vulcanus str. 'Rupite'</name>
    <dbReference type="NCBI Taxonomy" id="2813851"/>
    <lineage>
        <taxon>Bacteria</taxon>
        <taxon>Bacillati</taxon>
        <taxon>Cyanobacteriota</taxon>
        <taxon>Cyanophyceae</taxon>
        <taxon>Thermostichales</taxon>
        <taxon>Thermostichaceae</taxon>
        <taxon>Thermostichus</taxon>
    </lineage>
</organism>
<evidence type="ECO:0000256" key="3">
    <source>
        <dbReference type="ARBA" id="ARBA00022741"/>
    </source>
</evidence>
<dbReference type="CDD" id="cd00880">
    <property type="entry name" value="Era_like"/>
    <property type="match status" value="1"/>
</dbReference>